<proteinExistence type="predicted"/>
<evidence type="ECO:0000313" key="1">
    <source>
        <dbReference type="EnsemblPlants" id="ONIVA06G09740.1"/>
    </source>
</evidence>
<dbReference type="HOGENOM" id="CLU_3432165_0_0_1"/>
<dbReference type="EnsemblPlants" id="ONIVA06G09740.1">
    <property type="protein sequence ID" value="ONIVA06G09740.1"/>
    <property type="gene ID" value="ONIVA06G09740"/>
</dbReference>
<name>A0A0E0HN35_ORYNI</name>
<sequence length="17" mass="1999">MFFRGLCPDAYSYAKDD</sequence>
<protein>
    <submittedName>
        <fullName evidence="1">Uncharacterized protein</fullName>
    </submittedName>
</protein>
<dbReference type="InterPro" id="IPR037176">
    <property type="entry name" value="Osmotin/thaumatin-like_sf"/>
</dbReference>
<dbReference type="SUPFAM" id="SSF49870">
    <property type="entry name" value="Osmotin, thaumatin-like protein"/>
    <property type="match status" value="1"/>
</dbReference>
<keyword evidence="2" id="KW-1185">Reference proteome</keyword>
<evidence type="ECO:0000313" key="2">
    <source>
        <dbReference type="Proteomes" id="UP000006591"/>
    </source>
</evidence>
<reference evidence="1" key="1">
    <citation type="submission" date="2015-04" db="UniProtKB">
        <authorList>
            <consortium name="EnsemblPlants"/>
        </authorList>
    </citation>
    <scope>IDENTIFICATION</scope>
    <source>
        <strain evidence="1">SL10</strain>
    </source>
</reference>
<dbReference type="AlphaFoldDB" id="A0A0E0HN35"/>
<organism evidence="1">
    <name type="scientific">Oryza nivara</name>
    <name type="common">Indian wild rice</name>
    <name type="synonym">Oryza sativa f. spontanea</name>
    <dbReference type="NCBI Taxonomy" id="4536"/>
    <lineage>
        <taxon>Eukaryota</taxon>
        <taxon>Viridiplantae</taxon>
        <taxon>Streptophyta</taxon>
        <taxon>Embryophyta</taxon>
        <taxon>Tracheophyta</taxon>
        <taxon>Spermatophyta</taxon>
        <taxon>Magnoliopsida</taxon>
        <taxon>Liliopsida</taxon>
        <taxon>Poales</taxon>
        <taxon>Poaceae</taxon>
        <taxon>BOP clade</taxon>
        <taxon>Oryzoideae</taxon>
        <taxon>Oryzeae</taxon>
        <taxon>Oryzinae</taxon>
        <taxon>Oryza</taxon>
    </lineage>
</organism>
<dbReference type="Proteomes" id="UP000006591">
    <property type="component" value="Chromosome 6"/>
</dbReference>
<accession>A0A0E0HN35</accession>
<dbReference type="Gramene" id="ONIVA06G09740.1">
    <property type="protein sequence ID" value="ONIVA06G09740.1"/>
    <property type="gene ID" value="ONIVA06G09740"/>
</dbReference>
<reference evidence="1" key="2">
    <citation type="submission" date="2018-04" db="EMBL/GenBank/DDBJ databases">
        <title>OnivRS2 (Oryza nivara Reference Sequence Version 2).</title>
        <authorList>
            <person name="Zhang J."/>
            <person name="Kudrna D."/>
            <person name="Lee S."/>
            <person name="Talag J."/>
            <person name="Rajasekar S."/>
            <person name="Welchert J."/>
            <person name="Hsing Y.-I."/>
            <person name="Wing R.A."/>
        </authorList>
    </citation>
    <scope>NUCLEOTIDE SEQUENCE [LARGE SCALE GENOMIC DNA]</scope>
    <source>
        <strain evidence="1">SL10</strain>
    </source>
</reference>